<keyword evidence="3" id="KW-0255">Endonuclease</keyword>
<evidence type="ECO:0000256" key="1">
    <source>
        <dbReference type="ARBA" id="ARBA00002670"/>
    </source>
</evidence>
<protein>
    <submittedName>
        <fullName evidence="3">LAGLIDADG homing endonuclease</fullName>
    </submittedName>
</protein>
<name>A0A895KU98_9APHY</name>
<reference evidence="3" key="1">
    <citation type="journal article" date="2020" name="Int. J. Biol. Macromol.">
        <title>The 206 kbp mitochondrial genome of Phanerochaete carnosa reveals dynamics of introns, accumulation of repeat sequences and plasmid-derived genes.</title>
        <authorList>
            <person name="Wang X."/>
            <person name="Song A."/>
            <person name="Wang F."/>
            <person name="Chen M."/>
            <person name="Li X."/>
            <person name="Li Q."/>
            <person name="Liu N."/>
        </authorList>
    </citation>
    <scope>NUCLEOTIDE SEQUENCE</scope>
</reference>
<comment type="function">
    <text evidence="1">Mitochondrial DNA endonuclease involved in intron homing.</text>
</comment>
<accession>A0A895KU98</accession>
<feature type="domain" description="Homing endonuclease LAGLIDADG" evidence="2">
    <location>
        <begin position="1"/>
        <end position="126"/>
    </location>
</feature>
<dbReference type="InterPro" id="IPR004860">
    <property type="entry name" value="LAGLIDADG_dom"/>
</dbReference>
<keyword evidence="3" id="KW-0540">Nuclease</keyword>
<keyword evidence="3" id="KW-0496">Mitochondrion</keyword>
<dbReference type="GO" id="GO:0004519">
    <property type="term" value="F:endonuclease activity"/>
    <property type="evidence" value="ECO:0007669"/>
    <property type="project" value="UniProtKB-KW"/>
</dbReference>
<gene>
    <name evidence="3" type="primary">orf127</name>
</gene>
<sequence length="127" mass="14146">MLLGDGGLVKKYKGGGTYFKYAQGKVHLDYLTHVFSLFKNLGIVLMDTPSQGHSNVNGTVHTWYQFSTKSLSRWNDLQAAKPGMVNGVKVVPQNIFYLLTPISLAYWAMDDGGGEAGKWFPLCYKCF</sequence>
<dbReference type="GeneID" id="67278504"/>
<proteinExistence type="predicted"/>
<dbReference type="Pfam" id="PF03161">
    <property type="entry name" value="LAGLIDADG_2"/>
    <property type="match status" value="1"/>
</dbReference>
<dbReference type="EMBL" id="MT090080">
    <property type="protein sequence ID" value="QRZ60369.1"/>
    <property type="molecule type" value="Genomic_DNA"/>
</dbReference>
<organism evidence="3">
    <name type="scientific">Phanerochaete carnosa</name>
    <dbReference type="NCBI Taxonomy" id="231932"/>
    <lineage>
        <taxon>Eukaryota</taxon>
        <taxon>Fungi</taxon>
        <taxon>Dikarya</taxon>
        <taxon>Basidiomycota</taxon>
        <taxon>Agaricomycotina</taxon>
        <taxon>Agaricomycetes</taxon>
        <taxon>Polyporales</taxon>
        <taxon>Phanerochaetaceae</taxon>
        <taxon>Phanerochaete</taxon>
    </lineage>
</organism>
<dbReference type="SUPFAM" id="SSF55608">
    <property type="entry name" value="Homing endonucleases"/>
    <property type="match status" value="1"/>
</dbReference>
<evidence type="ECO:0000259" key="2">
    <source>
        <dbReference type="Pfam" id="PF03161"/>
    </source>
</evidence>
<evidence type="ECO:0000313" key="3">
    <source>
        <dbReference type="EMBL" id="QRZ60369.1"/>
    </source>
</evidence>
<dbReference type="RefSeq" id="YP_010170388.1">
    <property type="nucleotide sequence ID" value="NC_057606.1"/>
</dbReference>
<keyword evidence="3" id="KW-0378">Hydrolase</keyword>
<dbReference type="Gene3D" id="3.10.28.10">
    <property type="entry name" value="Homing endonucleases"/>
    <property type="match status" value="2"/>
</dbReference>
<dbReference type="InterPro" id="IPR027434">
    <property type="entry name" value="Homing_endonucl"/>
</dbReference>
<geneLocation type="mitochondrion" evidence="3"/>
<dbReference type="AlphaFoldDB" id="A0A895KU98"/>